<dbReference type="Proteomes" id="UP001352223">
    <property type="component" value="Unassembled WGS sequence"/>
</dbReference>
<proteinExistence type="predicted"/>
<feature type="compositionally biased region" description="Basic and acidic residues" evidence="1">
    <location>
        <begin position="146"/>
        <end position="156"/>
    </location>
</feature>
<feature type="compositionally biased region" description="Low complexity" evidence="1">
    <location>
        <begin position="124"/>
        <end position="135"/>
    </location>
</feature>
<accession>A0ABU6C6Z6</accession>
<feature type="region of interest" description="Disordered" evidence="1">
    <location>
        <begin position="474"/>
        <end position="496"/>
    </location>
</feature>
<feature type="compositionally biased region" description="Basic and acidic residues" evidence="1">
    <location>
        <begin position="2948"/>
        <end position="2966"/>
    </location>
</feature>
<comment type="caution">
    <text evidence="2">The sequence shown here is derived from an EMBL/GenBank/DDBJ whole genome shotgun (WGS) entry which is preliminary data.</text>
</comment>
<gene>
    <name evidence="2" type="ORF">OKJ48_09560</name>
</gene>
<evidence type="ECO:0000256" key="1">
    <source>
        <dbReference type="SAM" id="MobiDB-lite"/>
    </source>
</evidence>
<sequence length="2998" mass="320108">MDTLTAERWRPLFETARTALEGLPPPERSELLRVAEGIVAPRHQSPPVIRTDLPVAAATYGQLYDNIVHTVAYQLRQDRDLPDLGPSAEDVSEALRTAFRTQRHSGGPAGASDAHTPGFEPADRTAGAAAATAETSQRPVGTSNDRSPDAEPDVRDVQTPSMPPAGRWSAGPRAPFGHDHGTRIETGLEGPSGAVLLSGPRLEGAAPYRVPADLVPLAEGKDRERWYAFTARPPEADAVSGHKVDDITYEISDTTGSVDLLDGRLLTSGLWFAYGHDFLQPGVGDSAYLLRGDNGWIGQISSGPQSPPGFAMDRPYRLSADPTGLYLVPFSGEEQPVHIALEEQPVHFVESGMGARSAGSSSLDRVLDGQDAPAVTGDVMNTGEVVARPATEERAAHVPTQYLPAAPLLLPSTGVSLVPSGTSATPSAAGRTLSEPMPSPVAEALDGLRRLHTLGLEPPDPTAFSDLVAQATATASSARTGTDPEGAGADQSGLPADRHRHVEELRRSAVALNDAVSGRIRSYVRHAYREAEQLFALPVAFRFDETHAAAMDELNGLATAYDQGSANSGGPAPGPPPTWPDALADRAGLQRPGPFGKLRDALSGSRSGRWTGDRTRSRLLSLGGLAFEVYGRGFGVSHLQTLRRLTDAVRAAPQVMRRPGRPPHEDVRMHDLRAVVEEFRAQEGRTNSEGREEAAEAVTVEEVRALVRLAQPGFGTGTLTMDVLSRGWGAEGAALRTEARRISGEALLAVSRLEYATLTSLAVLGRHPGTADHWPGTIGTASARVRDGLTSVRALGDAPWRPGQPARREEVNARRSSLYREVDEAYDVLASALSASIGHRLAVAVAVTGAEALPRAAHDTVPHSDTQEPDGPAALKAVRDLLRASQDTPPGPRRIDELLGISARLDVPTDSAGRAQRPTADSSADRHGDDHALPEQQEDAPAVSTSDDTPMRRLPGRVTEWIRGAEPAEPLPWGEWGRIARVGGVWTGADEQIAELAASAVTEALRPLVVRATVDRFRQLGGVEAGRRLASAEGLRLYPAGHEGAVTIRLVLGPLPSDGGGHLYRAPEEVQSVQLGARPSLAVDLPQIMTPSTFTGFTDNRSFAPPVGPLNVQTGTARLPWAAMGPTASVQGSRGHGSYEGAVIQSIQQIWHDRYAYFEVPGSHWLVTASGEELRSEAGPVLLAFAEDESPLADGFDGPEPDGSAARGTGTPPRVGSGPGERVILAPAAVELQREFHGVLRRVTVIAESLTADAGAEAAAGDVLRRFGSQGLSDDFREAVLHLFSGSSLLDVHQHVIGAGYVTPALPMAGDHVGQWAGLRLTSRLRSAERIGTSHGYVQQDARHLFWSGESGSMTSGASAGLSGGLGLPSFPLRGGTGQFSVSASGGTSLGVSRALSASAGGGDWRYVSYPADTHVYRLRMDLVTDIRSSRPAAEGRVDHPMTVYVRIPAQEAEGFEAQLLAARNGEHQASVADAQGTPTVLSGEPAPPDRMPPPGILGGHSRGFTVVDLLGGFEHVVPEALRLVRSALSTSHLMGAATLTQRQLHVLERELGQRFSLAAGLPYTSQAISHRMGFTRRYPVPGGRLRVEVALRARHTGPWTAGRMDRGRIDHYPISYGDLGAQETVTARTDVSASVKMNLAPGAGAVTNADSSGAYTYGSATSAALTARAGAWASKGFVYEGPVRTFTFPARFVVEVAVTFEPEAADGGTVHAVGRQLAHQAVKMVSDGRTPTPPVATVREQAAIDGLMRYVTPEGLAPHTGGSRPAQPAPFADELGRAIVHRLPRPDRVPGQKPSPEIRQWLNEADSDFLRVDDLPVEMLGVGSLREATASLLDEAGIPAATYDGVLDGYLNEDQLIARMMFGGPAVQAFSVTHAGPAANTRAMVTLEGRPYGLHEEAGTARLRQSDITDSEPATVFTQSRETSHTLYGQLLGLGGTQISGSLSGHRTLANHKTTSIASNEALSGHWISQDERTYRPVRGTMQWTVTVFADRTNALGTWRTSHDSARVVVQGGVLVLRPAPHVPVERPTHVPPTLEPAEVPLMSTSDRLEWPGTPYTPDGLNPVLDLVREVLREADPQLLRRQWRIVDGRGRSEHTGLPTTLRTILEWDALLAHRDTMLGPGLVLHLDRSMALSSEQVSLLVRADMAPDGGTYRYEDTRDRDFALYRLNTRRNVERHTRTEAHGASQVISTSDLPLTGPDMVSAYLAAQSGADGYRQQTQARGGILRTRDVLGIAGATHAYSGTLRITATVYRNYLPSKALQALTLGLAGPAFSRYVDPNTPVRPAATRHVDITERVLVPSSVLPPLGHGTHDAPPPVARRVAPAHAPDTLLERERHRVLRVDTADILGRRVVPAGIDPGALRALFEDSVREVVGSRDDAGNLTPVARLLAGAGVPFEAYAAVLSRHQIISSFHLTADEGHLFPPLVREGGAVTQTHGSVFLRTAFYDPLPAEWLSGRLTSETLHMEERDDLEGFGATITADADGGPTLAAPAGNTSYAAIAAVTLGQSHDHGATAGERLVRPVAFRRQVPYLRVRAGLLADVTLSATDTQGPVSIGLGRTRLAYLLDRSVDLLLDPETVLARRMLHERQGIPTAHGRYLPRVSVEAPAPGSEQAGDELSRLRAAYSLPRYGDWVPVAGSYDSTTGRVLMTSGHQEEAGDGMRRWGAGHEELDARAFALRLATFPEIMDRPVVLVMGGVDTEFAQEVAALSHRPLLFSTDDIVQGDRVRAVGRRTQEGSWTYVPSDGTRPERLGADLEDVVRGEVPTALRGERAADPPGLMTPNQAVWWRAAGPHERKWLTQARPDHGRAGPRPDRGPHQASPDQEGETPDAISSRMAGGWPRRGEAVADPRPVVGTDATVAGHPDAPPGRHVPRAVMGARKWQGTVSEEVAELEQRLVKAGHGARAWVLVQPEEGGGAGRRSLYVMYRRQRGVEWFDLDSSTKTTAPERVRGEGWSLEVDRDGELIDPPTSLPGSGDGGSVPLPDRKLSGRDHGAG</sequence>
<feature type="region of interest" description="Disordered" evidence="1">
    <location>
        <begin position="1192"/>
        <end position="1220"/>
    </location>
</feature>
<protein>
    <submittedName>
        <fullName evidence="2">Uncharacterized protein</fullName>
    </submittedName>
</protein>
<dbReference type="RefSeq" id="WP_324767585.1">
    <property type="nucleotide sequence ID" value="NZ_BAAATS010000029.1"/>
</dbReference>
<organism evidence="2 3">
    <name type="scientific">Streptomyces kunmingensis</name>
    <dbReference type="NCBI Taxonomy" id="68225"/>
    <lineage>
        <taxon>Bacteria</taxon>
        <taxon>Bacillati</taxon>
        <taxon>Actinomycetota</taxon>
        <taxon>Actinomycetes</taxon>
        <taxon>Kitasatosporales</taxon>
        <taxon>Streptomycetaceae</taxon>
        <taxon>Streptomyces</taxon>
    </lineage>
</organism>
<feature type="compositionally biased region" description="Polar residues" evidence="1">
    <location>
        <begin position="136"/>
        <end position="145"/>
    </location>
</feature>
<feature type="compositionally biased region" description="Basic and acidic residues" evidence="1">
    <location>
        <begin position="2797"/>
        <end position="2819"/>
    </location>
</feature>
<feature type="region of interest" description="Disordered" evidence="1">
    <location>
        <begin position="2797"/>
        <end position="2875"/>
    </location>
</feature>
<feature type="region of interest" description="Disordered" evidence="1">
    <location>
        <begin position="102"/>
        <end position="192"/>
    </location>
</feature>
<reference evidence="2 3" key="1">
    <citation type="submission" date="2022-10" db="EMBL/GenBank/DDBJ databases">
        <authorList>
            <person name="Xie J."/>
            <person name="Shen N."/>
        </authorList>
    </citation>
    <scope>NUCLEOTIDE SEQUENCE [LARGE SCALE GENOMIC DNA]</scope>
    <source>
        <strain evidence="2 3">DSM 41681</strain>
    </source>
</reference>
<feature type="compositionally biased region" description="Basic and acidic residues" evidence="1">
    <location>
        <begin position="2986"/>
        <end position="2998"/>
    </location>
</feature>
<evidence type="ECO:0000313" key="3">
    <source>
        <dbReference type="Proteomes" id="UP001352223"/>
    </source>
</evidence>
<name>A0ABU6C6Z6_9ACTN</name>
<feature type="region of interest" description="Disordered" evidence="1">
    <location>
        <begin position="563"/>
        <end position="595"/>
    </location>
</feature>
<feature type="region of interest" description="Disordered" evidence="1">
    <location>
        <begin position="2947"/>
        <end position="2998"/>
    </location>
</feature>
<keyword evidence="3" id="KW-1185">Reference proteome</keyword>
<feature type="compositionally biased region" description="Basic and acidic residues" evidence="1">
    <location>
        <begin position="923"/>
        <end position="933"/>
    </location>
</feature>
<feature type="region of interest" description="Disordered" evidence="1">
    <location>
        <begin position="906"/>
        <end position="953"/>
    </location>
</feature>
<dbReference type="EMBL" id="JAOZYB010000051">
    <property type="protein sequence ID" value="MEB3960491.1"/>
    <property type="molecule type" value="Genomic_DNA"/>
</dbReference>
<evidence type="ECO:0000313" key="2">
    <source>
        <dbReference type="EMBL" id="MEB3960491.1"/>
    </source>
</evidence>